<evidence type="ECO:0000259" key="3">
    <source>
        <dbReference type="Pfam" id="PF07669"/>
    </source>
</evidence>
<evidence type="ECO:0000256" key="1">
    <source>
        <dbReference type="SAM" id="Coils"/>
    </source>
</evidence>
<dbReference type="AlphaFoldDB" id="A0A6C0H9G7"/>
<evidence type="ECO:0000256" key="2">
    <source>
        <dbReference type="SAM" id="MobiDB-lite"/>
    </source>
</evidence>
<dbReference type="InterPro" id="IPR029063">
    <property type="entry name" value="SAM-dependent_MTases_sf"/>
</dbReference>
<dbReference type="GO" id="GO:0008168">
    <property type="term" value="F:methyltransferase activity"/>
    <property type="evidence" value="ECO:0007669"/>
    <property type="project" value="InterPro"/>
</dbReference>
<dbReference type="InterPro" id="IPR002052">
    <property type="entry name" value="DNA_methylase_N6_adenine_CS"/>
</dbReference>
<feature type="compositionally biased region" description="Acidic residues" evidence="2">
    <location>
        <begin position="178"/>
        <end position="189"/>
    </location>
</feature>
<feature type="coiled-coil region" evidence="1">
    <location>
        <begin position="362"/>
        <end position="389"/>
    </location>
</feature>
<dbReference type="EMBL" id="MN739915">
    <property type="protein sequence ID" value="QHT77010.1"/>
    <property type="molecule type" value="Genomic_DNA"/>
</dbReference>
<keyword evidence="1" id="KW-0175">Coiled coil</keyword>
<dbReference type="PRINTS" id="PR00507">
    <property type="entry name" value="N12N6MTFRASE"/>
</dbReference>
<accession>A0A6C0H9G7</accession>
<dbReference type="SUPFAM" id="SSF53335">
    <property type="entry name" value="S-adenosyl-L-methionine-dependent methyltransferases"/>
    <property type="match status" value="1"/>
</dbReference>
<feature type="compositionally biased region" description="Basic residues" evidence="2">
    <location>
        <begin position="781"/>
        <end position="791"/>
    </location>
</feature>
<reference evidence="4" key="1">
    <citation type="journal article" date="2020" name="Nature">
        <title>Giant virus diversity and host interactions through global metagenomics.</title>
        <authorList>
            <person name="Schulz F."/>
            <person name="Roux S."/>
            <person name="Paez-Espino D."/>
            <person name="Jungbluth S."/>
            <person name="Walsh D.A."/>
            <person name="Denef V.J."/>
            <person name="McMahon K.D."/>
            <person name="Konstantinidis K.T."/>
            <person name="Eloe-Fadrosh E.A."/>
            <person name="Kyrpides N.C."/>
            <person name="Woyke T."/>
        </authorList>
    </citation>
    <scope>NUCLEOTIDE SEQUENCE</scope>
    <source>
        <strain evidence="4">GVMAG-M-3300023179-82</strain>
    </source>
</reference>
<dbReference type="GO" id="GO:0032259">
    <property type="term" value="P:methylation"/>
    <property type="evidence" value="ECO:0007669"/>
    <property type="project" value="InterPro"/>
</dbReference>
<dbReference type="GO" id="GO:0006304">
    <property type="term" value="P:DNA modification"/>
    <property type="evidence" value="ECO:0007669"/>
    <property type="project" value="InterPro"/>
</dbReference>
<dbReference type="Pfam" id="PF07669">
    <property type="entry name" value="Eco57I"/>
    <property type="match status" value="1"/>
</dbReference>
<feature type="region of interest" description="Disordered" evidence="2">
    <location>
        <begin position="165"/>
        <end position="199"/>
    </location>
</feature>
<evidence type="ECO:0000313" key="4">
    <source>
        <dbReference type="EMBL" id="QHT77010.1"/>
    </source>
</evidence>
<feature type="region of interest" description="Disordered" evidence="2">
    <location>
        <begin position="764"/>
        <end position="798"/>
    </location>
</feature>
<protein>
    <recommendedName>
        <fullName evidence="3">Type II methyltransferase M.TaqI-like domain-containing protein</fullName>
    </recommendedName>
</protein>
<feature type="domain" description="Type II methyltransferase M.TaqI-like" evidence="3">
    <location>
        <begin position="379"/>
        <end position="510"/>
    </location>
</feature>
<dbReference type="PROSITE" id="PS00092">
    <property type="entry name" value="N6_MTASE"/>
    <property type="match status" value="1"/>
</dbReference>
<organism evidence="4">
    <name type="scientific">viral metagenome</name>
    <dbReference type="NCBI Taxonomy" id="1070528"/>
    <lineage>
        <taxon>unclassified sequences</taxon>
        <taxon>metagenomes</taxon>
        <taxon>organismal metagenomes</taxon>
    </lineage>
</organism>
<name>A0A6C0H9G7_9ZZZZ</name>
<dbReference type="InterPro" id="IPR011639">
    <property type="entry name" value="MethylTrfase_TaqI-like_dom"/>
</dbReference>
<dbReference type="Gene3D" id="3.40.50.150">
    <property type="entry name" value="Vaccinia Virus protein VP39"/>
    <property type="match status" value="1"/>
</dbReference>
<dbReference type="GO" id="GO:0003676">
    <property type="term" value="F:nucleic acid binding"/>
    <property type="evidence" value="ECO:0007669"/>
    <property type="project" value="InterPro"/>
</dbReference>
<sequence>MLTLEITLNLCDLVILMNNTLSSDKVLQQMYRCMTESENKKIGFVIDLNISRVLNTCINYTVYKNEKSIDDKIKYLINNHLINIDIDMILNKKINSDIIIKKLMEIWKEDPINSFRTLLRKLDNYYEEFDNSTQQLINKTFTKSIKYDNVSLKLKFKDDEDEIQNLPTGKEKVKNDSDNESSYESSDNESLDKKEKEEQEETQISFTKDVLHYVIPLTCILTIKNSNMDFVKMLNDIKENPELLDTFDDQCLIWWNKKDLIDLIKDIINRYFDKNSNNDYLPHNISVQFKMSLQSLIDNPKELLELITECLKPKDIEKKQFGEVFTPMNLVNEMLDKLPIEVWKNKNLKWLDPATGMGNFPIAVYLRLIEGLKDEIKDVKERKKHILENMLYMCELNKKNVLICKQIFDINNEYKLNIYEGDSLKIDYNKEFNITQFNIIVGNPPYQDSKATGDNKLYLDFTKKSLDILINNGLLLFITPRNILEYLLLVEKNRKYIDNFYQLKYIAIETSNKHFPKVGSTFAYFLIEKKIYYEKTIIEYMYCNKIETIKIMLEKGFKIPRVLTKLDIEILSQLTSKTNNYILHDFMFDNKTQRIRKQHIDKNIVSIKETDKNKIKIIDTINKTTPFPGKYYYYNLKDNDFDKDKLILSKKGYLMPYVDKTKSYTYSDNFKYIINDDIEQIKLLFESNIVKYLLFQYSKNGFDSIDIIKTINKKNLKNIKIENELYKLYNLTEEHINHINNILGINNIEIINSNSNDTILSKKKITKKSDTQNNENETVTKKKTSKPKIKTKITNEDK</sequence>
<proteinExistence type="predicted"/>